<comment type="caution">
    <text evidence="2">The sequence shown here is derived from an EMBL/GenBank/DDBJ whole genome shotgun (WGS) entry which is preliminary data.</text>
</comment>
<evidence type="ECO:0000313" key="3">
    <source>
        <dbReference type="Proteomes" id="UP000305929"/>
    </source>
</evidence>
<name>A0A4U5WME1_STRLS</name>
<accession>A0A4U5WME1</accession>
<dbReference type="Proteomes" id="UP000305929">
    <property type="component" value="Unassembled WGS sequence"/>
</dbReference>
<evidence type="ECO:0000259" key="1">
    <source>
        <dbReference type="Pfam" id="PF14062"/>
    </source>
</evidence>
<dbReference type="EMBL" id="SZNQ01000001">
    <property type="protein sequence ID" value="TKT03297.1"/>
    <property type="molecule type" value="Genomic_DNA"/>
</dbReference>
<sequence>MTLALPEGLPPGRCLPCGPVQVWASDEFPDDIEELWLRLLGEQDTTGLVPLLWPGTPKGPSPLQRVDATSLEDVLAAGFAEYRRSRLPLWTGPTPAALPEGVEPWPHDPGPPFDRWPGLAQPMPVTSADPTPQEASARTLARLIDEGWFGLDGCRLLLVPAARSSDAVALLGLDMDAPLPLVCALLRSWEERYGARAMGVIGRELHVSVARPPVEASQTELLALEHVLSTADNIVDDPPTPFPEYAARLAGRTHWWFWWD</sequence>
<protein>
    <submittedName>
        <fullName evidence="2">DUF4253 domain-containing protein</fullName>
    </submittedName>
</protein>
<reference evidence="2 3" key="1">
    <citation type="submission" date="2019-04" db="EMBL/GenBank/DDBJ databases">
        <title>Streptomyces lasaliensis sp. nov., an Actinomycete isolated from soil which produces the polyether antibiotic lasalocid.</title>
        <authorList>
            <person name="Erwin G."/>
            <person name="Haber C."/>
        </authorList>
    </citation>
    <scope>NUCLEOTIDE SEQUENCE [LARGE SCALE GENOMIC DNA]</scope>
    <source>
        <strain evidence="2 3">X-537</strain>
    </source>
</reference>
<dbReference type="OrthoDB" id="7839592at2"/>
<dbReference type="RefSeq" id="WP_137309151.1">
    <property type="nucleotide sequence ID" value="NZ_SZNQ01000001.1"/>
</dbReference>
<proteinExistence type="predicted"/>
<dbReference type="InterPro" id="IPR025349">
    <property type="entry name" value="DUF4253"/>
</dbReference>
<dbReference type="AlphaFoldDB" id="A0A4U5WME1"/>
<keyword evidence="3" id="KW-1185">Reference proteome</keyword>
<gene>
    <name evidence="2" type="ORF">E4U91_26565</name>
</gene>
<evidence type="ECO:0000313" key="2">
    <source>
        <dbReference type="EMBL" id="TKT03297.1"/>
    </source>
</evidence>
<organism evidence="2 3">
    <name type="scientific">Streptomyces lasalocidi</name>
    <name type="common">Streptomyces lasaliensis</name>
    <dbReference type="NCBI Taxonomy" id="324833"/>
    <lineage>
        <taxon>Bacteria</taxon>
        <taxon>Bacillati</taxon>
        <taxon>Actinomycetota</taxon>
        <taxon>Actinomycetes</taxon>
        <taxon>Kitasatosporales</taxon>
        <taxon>Streptomycetaceae</taxon>
        <taxon>Streptomyces</taxon>
    </lineage>
</organism>
<feature type="domain" description="DUF4253" evidence="1">
    <location>
        <begin position="155"/>
        <end position="260"/>
    </location>
</feature>
<dbReference type="Pfam" id="PF14062">
    <property type="entry name" value="DUF4253"/>
    <property type="match status" value="1"/>
</dbReference>